<proteinExistence type="predicted"/>
<dbReference type="STRING" id="200904.GCA_900168775_02785"/>
<dbReference type="Gene3D" id="1.10.10.10">
    <property type="entry name" value="Winged helix-like DNA-binding domain superfamily/Winged helix DNA-binding domain"/>
    <property type="match status" value="1"/>
</dbReference>
<evidence type="ECO:0000313" key="3">
    <source>
        <dbReference type="EMBL" id="RBO95304.1"/>
    </source>
</evidence>
<protein>
    <submittedName>
        <fullName evidence="3">PadR family transcriptional regulator</fullName>
    </submittedName>
</protein>
<dbReference type="Pfam" id="PF10400">
    <property type="entry name" value="Vir_act_alpha_C"/>
    <property type="match status" value="1"/>
</dbReference>
<gene>
    <name evidence="3" type="ORF">DES48_10812</name>
</gene>
<sequence>MAQRRVLKYAILGLLSKQDMSGYDITSEFKKAIGQFWSAKHSQIYLELKKLLTEDSISQYIEISGVKLERKMYTLTSKGKEDLKSWLLAFEDHVQTEKDVFALRLYFLKDIPLEEIPSLFENQLRLRNEKLAFLNDQYAVYFGEENNPIDLNKEELGHFLVLTKAIAREENYIDWLTTSLEIVKQNGRK</sequence>
<dbReference type="InterPro" id="IPR005149">
    <property type="entry name" value="Tscrpt_reg_PadR_N"/>
</dbReference>
<dbReference type="Proteomes" id="UP000252254">
    <property type="component" value="Unassembled WGS sequence"/>
</dbReference>
<dbReference type="EMBL" id="QNRI01000008">
    <property type="protein sequence ID" value="RBO95304.1"/>
    <property type="molecule type" value="Genomic_DNA"/>
</dbReference>
<comment type="caution">
    <text evidence="3">The sequence shown here is derived from an EMBL/GenBank/DDBJ whole genome shotgun (WGS) entry which is preliminary data.</text>
</comment>
<name>A0A366E1D2_9BACI</name>
<feature type="domain" description="Transcription regulator PadR N-terminal" evidence="1">
    <location>
        <begin position="11"/>
        <end position="84"/>
    </location>
</feature>
<dbReference type="InterPro" id="IPR036390">
    <property type="entry name" value="WH_DNA-bd_sf"/>
</dbReference>
<evidence type="ECO:0000259" key="2">
    <source>
        <dbReference type="Pfam" id="PF10400"/>
    </source>
</evidence>
<keyword evidence="4" id="KW-1185">Reference proteome</keyword>
<dbReference type="InterPro" id="IPR036388">
    <property type="entry name" value="WH-like_DNA-bd_sf"/>
</dbReference>
<dbReference type="RefSeq" id="WP_281269244.1">
    <property type="nucleotide sequence ID" value="NZ_BAABQN010000012.1"/>
</dbReference>
<dbReference type="AlphaFoldDB" id="A0A366E1D2"/>
<evidence type="ECO:0000313" key="4">
    <source>
        <dbReference type="Proteomes" id="UP000252254"/>
    </source>
</evidence>
<dbReference type="SUPFAM" id="SSF46785">
    <property type="entry name" value="Winged helix' DNA-binding domain"/>
    <property type="match status" value="1"/>
</dbReference>
<feature type="domain" description="Transcription regulator PadR C-terminal" evidence="2">
    <location>
        <begin position="98"/>
        <end position="182"/>
    </location>
</feature>
<dbReference type="InterPro" id="IPR018309">
    <property type="entry name" value="Tscrpt_reg_PadR_C"/>
</dbReference>
<dbReference type="PANTHER" id="PTHR43252:SF6">
    <property type="entry name" value="NEGATIVE TRANSCRIPTION REGULATOR PADR"/>
    <property type="match status" value="1"/>
</dbReference>
<accession>A0A366E1D2</accession>
<dbReference type="PANTHER" id="PTHR43252">
    <property type="entry name" value="TRANSCRIPTIONAL REGULATOR YQJI"/>
    <property type="match status" value="1"/>
</dbReference>
<reference evidence="3 4" key="1">
    <citation type="submission" date="2018-06" db="EMBL/GenBank/DDBJ databases">
        <title>Genomic Encyclopedia of Type Strains, Phase IV (KMG-IV): sequencing the most valuable type-strain genomes for metagenomic binning, comparative biology and taxonomic classification.</title>
        <authorList>
            <person name="Goeker M."/>
        </authorList>
    </citation>
    <scope>NUCLEOTIDE SEQUENCE [LARGE SCALE GENOMIC DNA]</scope>
    <source>
        <strain evidence="3 4">DSM 15140</strain>
    </source>
</reference>
<dbReference type="Gene3D" id="6.10.140.190">
    <property type="match status" value="1"/>
</dbReference>
<evidence type="ECO:0000259" key="1">
    <source>
        <dbReference type="Pfam" id="PF03551"/>
    </source>
</evidence>
<dbReference type="Pfam" id="PF03551">
    <property type="entry name" value="PadR"/>
    <property type="match status" value="1"/>
</dbReference>
<organism evidence="3 4">
    <name type="scientific">Paraliobacillus ryukyuensis</name>
    <dbReference type="NCBI Taxonomy" id="200904"/>
    <lineage>
        <taxon>Bacteria</taxon>
        <taxon>Bacillati</taxon>
        <taxon>Bacillota</taxon>
        <taxon>Bacilli</taxon>
        <taxon>Bacillales</taxon>
        <taxon>Bacillaceae</taxon>
        <taxon>Paraliobacillus</taxon>
    </lineage>
</organism>